<feature type="domain" description="C2H2-type" evidence="7">
    <location>
        <begin position="345"/>
        <end position="372"/>
    </location>
</feature>
<gene>
    <name evidence="9" type="primary">LOC100618455</name>
</gene>
<dbReference type="HOGENOM" id="CLU_040656_0_0_1"/>
<feature type="domain" description="KRAB" evidence="8">
    <location>
        <begin position="52"/>
        <end position="123"/>
    </location>
</feature>
<dbReference type="GeneTree" id="ENSGT00940000164918"/>
<dbReference type="SMART" id="SM00349">
    <property type="entry name" value="KRAB"/>
    <property type="match status" value="1"/>
</dbReference>
<evidence type="ECO:0000256" key="5">
    <source>
        <dbReference type="PROSITE-ProRule" id="PRU00042"/>
    </source>
</evidence>
<dbReference type="InterPro" id="IPR036236">
    <property type="entry name" value="Znf_C2H2_sf"/>
</dbReference>
<dbReference type="AlphaFoldDB" id="K7E3F5"/>
<protein>
    <submittedName>
        <fullName evidence="9">Zinc finger protein 570-like</fullName>
    </submittedName>
</protein>
<dbReference type="InterPro" id="IPR036051">
    <property type="entry name" value="KRAB_dom_sf"/>
</dbReference>
<sequence length="543" mass="60632">MCTKRGGAGAPVRPPRTSPPSGLPSPEAPQGGPAESLQPERMAPGTPSQGSITLKDVAVDFTQEEWGLLDHSQKDLCLEVMLENIQNLLSVGLPMLREKFISCFQQGEAPWLLDKKDPRSSCSEAETTFEVKEITTKLSLFVEGCGPQRCMNGSPHYFILGKIIDSNINIKKNLKNDCEIDETADKFTQYSVLNQYMKLTSGNDCCQDSEYNNCFPDEIGLIQSPKTPPKRPTYQGKLGRMALGWSLDLIRHPKSKPVDMVSVNNKGGKTSQNSDLAAHQIMHCGKKLYDCKHCGKGFTVRGSLSRHQTVHTGEKPYECKKCGKTFTQRSHLAKHQRIHSGEKPYECKPCGKAFTQRGHLAKHQRIHSGEKPYECKQCGKAFTQRGHLAKHQRIHTGEKPFECKHCGKAFTERGSLTTHQRIHTGEKPYECKQCGKVFTQRGSLATHQRIHTGEKPYACKPCGKAFKWKGSLAAHQKIHTGEKPYECKHCGRAFTRRDSLAVHQRIHTGEKPFECKQCGKAFTQRGSLAAHQKVHTGKTSCIK</sequence>
<reference evidence="9 10" key="1">
    <citation type="journal article" date="2007" name="Nature">
        <title>Genome of the marsupial Monodelphis domestica reveals innovation in non-coding sequences.</title>
        <authorList>
            <person name="Mikkelsen T.S."/>
            <person name="Wakefield M.J."/>
            <person name="Aken B."/>
            <person name="Amemiya C.T."/>
            <person name="Chang J.L."/>
            <person name="Duke S."/>
            <person name="Garber M."/>
            <person name="Gentles A.J."/>
            <person name="Goodstadt L."/>
            <person name="Heger A."/>
            <person name="Jurka J."/>
            <person name="Kamal M."/>
            <person name="Mauceli E."/>
            <person name="Searle S.M."/>
            <person name="Sharpe T."/>
            <person name="Baker M.L."/>
            <person name="Batzer M.A."/>
            <person name="Benos P.V."/>
            <person name="Belov K."/>
            <person name="Clamp M."/>
            <person name="Cook A."/>
            <person name="Cuff J."/>
            <person name="Das R."/>
            <person name="Davidow L."/>
            <person name="Deakin J.E."/>
            <person name="Fazzari M.J."/>
            <person name="Glass J.L."/>
            <person name="Grabherr M."/>
            <person name="Greally J.M."/>
            <person name="Gu W."/>
            <person name="Hore T.A."/>
            <person name="Huttley G.A."/>
            <person name="Kleber M."/>
            <person name="Jirtle R.L."/>
            <person name="Koina E."/>
            <person name="Lee J.T."/>
            <person name="Mahony S."/>
            <person name="Marra M.A."/>
            <person name="Miller R.D."/>
            <person name="Nicholls R.D."/>
            <person name="Oda M."/>
            <person name="Papenfuss A.T."/>
            <person name="Parra Z.E."/>
            <person name="Pollock D.D."/>
            <person name="Ray D.A."/>
            <person name="Schein J.E."/>
            <person name="Speed T.P."/>
            <person name="Thompson K."/>
            <person name="VandeBerg J.L."/>
            <person name="Wade C.M."/>
            <person name="Walker J.A."/>
            <person name="Waters P.D."/>
            <person name="Webber C."/>
            <person name="Weidman J.R."/>
            <person name="Xie X."/>
            <person name="Zody M.C."/>
            <person name="Baldwin J."/>
            <person name="Abdouelleil A."/>
            <person name="Abdulkadir J."/>
            <person name="Abebe A."/>
            <person name="Abera B."/>
            <person name="Abreu J."/>
            <person name="Acer S.C."/>
            <person name="Aftuck L."/>
            <person name="Alexander A."/>
            <person name="An P."/>
            <person name="Anderson E."/>
            <person name="Anderson S."/>
            <person name="Arachi H."/>
            <person name="Azer M."/>
            <person name="Bachantsang P."/>
            <person name="Barry A."/>
            <person name="Bayul T."/>
            <person name="Berlin A."/>
            <person name="Bessette D."/>
            <person name="Bloom T."/>
            <person name="Bloom T."/>
            <person name="Boguslavskiy L."/>
            <person name="Bonnet C."/>
            <person name="Boukhgalter B."/>
            <person name="Bourzgui I."/>
            <person name="Brown A."/>
            <person name="Cahill P."/>
            <person name="Channer S."/>
            <person name="Cheshatsang Y."/>
            <person name="Chuda L."/>
            <person name="Citroen M."/>
            <person name="Collymore A."/>
            <person name="Cooke P."/>
            <person name="Costello M."/>
            <person name="D'Aco K."/>
            <person name="Daza R."/>
            <person name="De Haan G."/>
            <person name="DeGray S."/>
            <person name="DeMaso C."/>
            <person name="Dhargay N."/>
            <person name="Dooley K."/>
            <person name="Dooley E."/>
            <person name="Doricent M."/>
            <person name="Dorje P."/>
            <person name="Dorjee K."/>
            <person name="Dupes A."/>
            <person name="Elong R."/>
            <person name="Falk J."/>
            <person name="Farina A."/>
            <person name="Faro S."/>
            <person name="Ferguson D."/>
            <person name="Fisher S."/>
            <person name="Foley C.D."/>
            <person name="Franke A."/>
            <person name="Friedrich D."/>
            <person name="Gadbois L."/>
            <person name="Gearin G."/>
            <person name="Gearin C.R."/>
            <person name="Giannoukos G."/>
            <person name="Goode T."/>
            <person name="Graham J."/>
            <person name="Grandbois E."/>
            <person name="Grewal S."/>
            <person name="Gyaltsen K."/>
            <person name="Hafez N."/>
            <person name="Hagos B."/>
            <person name="Hall J."/>
            <person name="Henson C."/>
            <person name="Hollinger A."/>
            <person name="Honan T."/>
            <person name="Huard M.D."/>
            <person name="Hughes L."/>
            <person name="Hurhula B."/>
            <person name="Husby M.E."/>
            <person name="Kamat A."/>
            <person name="Kanga B."/>
            <person name="Kashin S."/>
            <person name="Khazanovich D."/>
            <person name="Kisner P."/>
            <person name="Lance K."/>
            <person name="Lara M."/>
            <person name="Lee W."/>
            <person name="Lennon N."/>
            <person name="Letendre F."/>
            <person name="LeVine R."/>
            <person name="Lipovsky A."/>
            <person name="Liu X."/>
            <person name="Liu J."/>
            <person name="Liu S."/>
            <person name="Lokyitsang T."/>
            <person name="Lokyitsang Y."/>
            <person name="Lubonja R."/>
            <person name="Lui A."/>
            <person name="MacDonald P."/>
            <person name="Magnisalis V."/>
            <person name="Maru K."/>
            <person name="Matthews C."/>
            <person name="McCusker W."/>
            <person name="McDonough S."/>
            <person name="Mehta T."/>
            <person name="Meldrim J."/>
            <person name="Meneus L."/>
            <person name="Mihai O."/>
            <person name="Mihalev A."/>
            <person name="Mihova T."/>
            <person name="Mittelman R."/>
            <person name="Mlenga V."/>
            <person name="Montmayeur A."/>
            <person name="Mulrain L."/>
            <person name="Navidi A."/>
            <person name="Naylor J."/>
            <person name="Negash T."/>
            <person name="Nguyen T."/>
            <person name="Nguyen N."/>
            <person name="Nicol R."/>
            <person name="Norbu C."/>
            <person name="Norbu N."/>
            <person name="Novod N."/>
            <person name="O'Neill B."/>
            <person name="Osman S."/>
            <person name="Markiewicz E."/>
            <person name="Oyono O.L."/>
            <person name="Patti C."/>
            <person name="Phunkhang P."/>
            <person name="Pierre F."/>
            <person name="Priest M."/>
            <person name="Raghuraman S."/>
            <person name="Rege F."/>
            <person name="Reyes R."/>
            <person name="Rise C."/>
            <person name="Rogov P."/>
            <person name="Ross K."/>
            <person name="Ryan E."/>
            <person name="Settipalli S."/>
            <person name="Shea T."/>
            <person name="Sherpa N."/>
            <person name="Shi L."/>
            <person name="Shih D."/>
            <person name="Sparrow T."/>
            <person name="Spaulding J."/>
            <person name="Stalker J."/>
            <person name="Stange-Thomann N."/>
            <person name="Stavropoulos S."/>
            <person name="Stone C."/>
            <person name="Strader C."/>
            <person name="Tesfaye S."/>
            <person name="Thomson T."/>
            <person name="Thoulutsang Y."/>
            <person name="Thoulutsang D."/>
            <person name="Topham K."/>
            <person name="Topping I."/>
            <person name="Tsamla T."/>
            <person name="Vassiliev H."/>
            <person name="Vo A."/>
            <person name="Wangchuk T."/>
            <person name="Wangdi T."/>
            <person name="Weiand M."/>
            <person name="Wilkinson J."/>
            <person name="Wilson A."/>
            <person name="Yadav S."/>
            <person name="Young G."/>
            <person name="Yu Q."/>
            <person name="Zembek L."/>
            <person name="Zhong D."/>
            <person name="Zimmer A."/>
            <person name="Zwirko Z."/>
            <person name="Jaffe D.B."/>
            <person name="Alvarez P."/>
            <person name="Brockman W."/>
            <person name="Butler J."/>
            <person name="Chin C."/>
            <person name="Gnerre S."/>
            <person name="MacCallum I."/>
            <person name="Graves J.A."/>
            <person name="Ponting C.P."/>
            <person name="Breen M."/>
            <person name="Samollow P.B."/>
            <person name="Lander E.S."/>
            <person name="Lindblad-Toh K."/>
        </authorList>
    </citation>
    <scope>NUCLEOTIDE SEQUENCE [LARGE SCALE GENOMIC DNA]</scope>
</reference>
<evidence type="ECO:0000256" key="6">
    <source>
        <dbReference type="SAM" id="MobiDB-lite"/>
    </source>
</evidence>
<feature type="domain" description="C2H2-type" evidence="7">
    <location>
        <begin position="317"/>
        <end position="344"/>
    </location>
</feature>
<evidence type="ECO:0000256" key="2">
    <source>
        <dbReference type="ARBA" id="ARBA00022737"/>
    </source>
</evidence>
<dbReference type="Gene3D" id="6.10.140.140">
    <property type="match status" value="1"/>
</dbReference>
<evidence type="ECO:0000256" key="4">
    <source>
        <dbReference type="ARBA" id="ARBA00022833"/>
    </source>
</evidence>
<dbReference type="FunFam" id="3.30.160.60:FF:001402">
    <property type="entry name" value="Zinc finger protein 473"/>
    <property type="match status" value="1"/>
</dbReference>
<feature type="region of interest" description="Disordered" evidence="6">
    <location>
        <begin position="1"/>
        <end position="51"/>
    </location>
</feature>
<dbReference type="SMART" id="SM00355">
    <property type="entry name" value="ZnF_C2H2"/>
    <property type="match status" value="9"/>
</dbReference>
<dbReference type="FunFam" id="3.30.160.60:FF:002343">
    <property type="entry name" value="Zinc finger protein 33A"/>
    <property type="match status" value="2"/>
</dbReference>
<feature type="domain" description="C2H2-type" evidence="7">
    <location>
        <begin position="289"/>
        <end position="316"/>
    </location>
</feature>
<dbReference type="Pfam" id="PF01352">
    <property type="entry name" value="KRAB"/>
    <property type="match status" value="1"/>
</dbReference>
<dbReference type="FunFam" id="3.30.160.60:FF:004091">
    <property type="match status" value="1"/>
</dbReference>
<evidence type="ECO:0000259" key="7">
    <source>
        <dbReference type="PROSITE" id="PS50157"/>
    </source>
</evidence>
<dbReference type="Pfam" id="PF00096">
    <property type="entry name" value="zf-C2H2"/>
    <property type="match status" value="8"/>
</dbReference>
<evidence type="ECO:0000256" key="3">
    <source>
        <dbReference type="ARBA" id="ARBA00022771"/>
    </source>
</evidence>
<evidence type="ECO:0000259" key="8">
    <source>
        <dbReference type="PROSITE" id="PS50805"/>
    </source>
</evidence>
<keyword evidence="4" id="KW-0862">Zinc</keyword>
<feature type="domain" description="C2H2-type" evidence="7">
    <location>
        <begin position="485"/>
        <end position="512"/>
    </location>
</feature>
<evidence type="ECO:0000313" key="10">
    <source>
        <dbReference type="Proteomes" id="UP000002280"/>
    </source>
</evidence>
<dbReference type="SUPFAM" id="SSF109640">
    <property type="entry name" value="KRAB domain (Kruppel-associated box)"/>
    <property type="match status" value="1"/>
</dbReference>
<dbReference type="FunFam" id="3.30.160.60:FF:002573">
    <property type="entry name" value="Uncharacterized protein"/>
    <property type="match status" value="3"/>
</dbReference>
<feature type="domain" description="C2H2-type" evidence="7">
    <location>
        <begin position="373"/>
        <end position="400"/>
    </location>
</feature>
<dbReference type="Ensembl" id="ENSMODT00000043411.2">
    <property type="protein sequence ID" value="ENSMODP00000040307.2"/>
    <property type="gene ID" value="ENSMODG00000047407.1"/>
</dbReference>
<dbReference type="eggNOG" id="ENOG502SBN3">
    <property type="taxonomic scope" value="Eukaryota"/>
</dbReference>
<dbReference type="CDD" id="cd07765">
    <property type="entry name" value="KRAB_A-box"/>
    <property type="match status" value="1"/>
</dbReference>
<dbReference type="SUPFAM" id="SSF57667">
    <property type="entry name" value="beta-beta-alpha zinc fingers"/>
    <property type="match status" value="5"/>
</dbReference>
<dbReference type="PROSITE" id="PS00028">
    <property type="entry name" value="ZINC_FINGER_C2H2_1"/>
    <property type="match status" value="9"/>
</dbReference>
<evidence type="ECO:0000256" key="1">
    <source>
        <dbReference type="ARBA" id="ARBA00022723"/>
    </source>
</evidence>
<dbReference type="PROSITE" id="PS50157">
    <property type="entry name" value="ZINC_FINGER_C2H2_2"/>
    <property type="match status" value="9"/>
</dbReference>
<dbReference type="PANTHER" id="PTHR23226">
    <property type="entry name" value="ZINC FINGER AND SCAN DOMAIN-CONTAINING"/>
    <property type="match status" value="1"/>
</dbReference>
<feature type="domain" description="C2H2-type" evidence="7">
    <location>
        <begin position="429"/>
        <end position="456"/>
    </location>
</feature>
<dbReference type="Gene3D" id="3.30.160.60">
    <property type="entry name" value="Classic Zinc Finger"/>
    <property type="match status" value="9"/>
</dbReference>
<dbReference type="FunFam" id="3.30.160.60:FF:002577">
    <property type="match status" value="1"/>
</dbReference>
<feature type="domain" description="C2H2-type" evidence="7">
    <location>
        <begin position="457"/>
        <end position="484"/>
    </location>
</feature>
<proteinExistence type="predicted"/>
<dbReference type="InterPro" id="IPR013087">
    <property type="entry name" value="Znf_C2H2_type"/>
</dbReference>
<feature type="domain" description="C2H2-type" evidence="7">
    <location>
        <begin position="513"/>
        <end position="540"/>
    </location>
</feature>
<organism evidence="9 10">
    <name type="scientific">Monodelphis domestica</name>
    <name type="common">Gray short-tailed opossum</name>
    <dbReference type="NCBI Taxonomy" id="13616"/>
    <lineage>
        <taxon>Eukaryota</taxon>
        <taxon>Metazoa</taxon>
        <taxon>Chordata</taxon>
        <taxon>Craniata</taxon>
        <taxon>Vertebrata</taxon>
        <taxon>Euteleostomi</taxon>
        <taxon>Mammalia</taxon>
        <taxon>Metatheria</taxon>
        <taxon>Didelphimorphia</taxon>
        <taxon>Didelphidae</taxon>
        <taxon>Monodelphis</taxon>
    </lineage>
</organism>
<keyword evidence="2" id="KW-0677">Repeat</keyword>
<dbReference type="InterPro" id="IPR001909">
    <property type="entry name" value="KRAB"/>
</dbReference>
<name>K7E3F5_MONDO</name>
<evidence type="ECO:0000313" key="9">
    <source>
        <dbReference type="Ensembl" id="ENSMODP00000040307.2"/>
    </source>
</evidence>
<dbReference type="PANTHER" id="PTHR23226:SF425">
    <property type="entry name" value="ZINC FINGER PROTEIN 621"/>
    <property type="match status" value="1"/>
</dbReference>
<keyword evidence="3 5" id="KW-0863">Zinc-finger</keyword>
<keyword evidence="1" id="KW-0479">Metal-binding</keyword>
<keyword evidence="10" id="KW-1185">Reference proteome</keyword>
<dbReference type="GO" id="GO:0006355">
    <property type="term" value="P:regulation of DNA-templated transcription"/>
    <property type="evidence" value="ECO:0007669"/>
    <property type="project" value="InterPro"/>
</dbReference>
<feature type="compositionally biased region" description="Pro residues" evidence="6">
    <location>
        <begin position="12"/>
        <end position="27"/>
    </location>
</feature>
<dbReference type="GO" id="GO:0008270">
    <property type="term" value="F:zinc ion binding"/>
    <property type="evidence" value="ECO:0007669"/>
    <property type="project" value="UniProtKB-KW"/>
</dbReference>
<dbReference type="FunFam" id="3.30.160.60:FF:000592">
    <property type="entry name" value="zinc finger protein 90 homolog"/>
    <property type="match status" value="1"/>
</dbReference>
<dbReference type="ExpressionAtlas" id="K7E3F5">
    <property type="expression patterns" value="baseline"/>
</dbReference>
<reference evidence="9" key="3">
    <citation type="submission" date="2025-09" db="UniProtKB">
        <authorList>
            <consortium name="Ensembl"/>
        </authorList>
    </citation>
    <scope>IDENTIFICATION</scope>
</reference>
<dbReference type="Bgee" id="ENSMODG00000047407">
    <property type="expression patterns" value="Expressed in uterus and 20 other cell types or tissues"/>
</dbReference>
<feature type="domain" description="C2H2-type" evidence="7">
    <location>
        <begin position="401"/>
        <end position="428"/>
    </location>
</feature>
<dbReference type="PROSITE" id="PS50805">
    <property type="entry name" value="KRAB"/>
    <property type="match status" value="1"/>
</dbReference>
<reference evidence="9" key="2">
    <citation type="submission" date="2025-08" db="UniProtKB">
        <authorList>
            <consortium name="Ensembl"/>
        </authorList>
    </citation>
    <scope>IDENTIFICATION</scope>
</reference>
<dbReference type="Proteomes" id="UP000002280">
    <property type="component" value="Chromosome 4"/>
</dbReference>
<accession>K7E3F5</accession>